<dbReference type="Pfam" id="PF14111">
    <property type="entry name" value="DUF4283"/>
    <property type="match status" value="1"/>
</dbReference>
<dbReference type="Proteomes" id="UP000467841">
    <property type="component" value="Unassembled WGS sequence"/>
</dbReference>
<dbReference type="PANTHER" id="PTHR31286:SF90">
    <property type="entry name" value="DUF4283 DOMAIN-CONTAINING PROTEIN"/>
    <property type="match status" value="1"/>
</dbReference>
<feature type="compositionally biased region" description="Low complexity" evidence="1">
    <location>
        <begin position="51"/>
        <end position="61"/>
    </location>
</feature>
<comment type="caution">
    <text evidence="3">The sequence shown here is derived from an EMBL/GenBank/DDBJ whole genome shotgun (WGS) entry which is preliminary data.</text>
</comment>
<dbReference type="AlphaFoldDB" id="A0A6D2KMG5"/>
<evidence type="ECO:0000313" key="3">
    <source>
        <dbReference type="EMBL" id="CAA7053107.1"/>
    </source>
</evidence>
<gene>
    <name evidence="3" type="ORF">MERR_LOCUS40342</name>
</gene>
<feature type="region of interest" description="Disordered" evidence="1">
    <location>
        <begin position="1"/>
        <end position="93"/>
    </location>
</feature>
<feature type="compositionally biased region" description="Polar residues" evidence="1">
    <location>
        <begin position="39"/>
        <end position="50"/>
    </location>
</feature>
<protein>
    <recommendedName>
        <fullName evidence="2">DUF4283 domain-containing protein</fullName>
    </recommendedName>
</protein>
<name>A0A6D2KMG5_9BRAS</name>
<organism evidence="3 4">
    <name type="scientific">Microthlaspi erraticum</name>
    <dbReference type="NCBI Taxonomy" id="1685480"/>
    <lineage>
        <taxon>Eukaryota</taxon>
        <taxon>Viridiplantae</taxon>
        <taxon>Streptophyta</taxon>
        <taxon>Embryophyta</taxon>
        <taxon>Tracheophyta</taxon>
        <taxon>Spermatophyta</taxon>
        <taxon>Magnoliopsida</taxon>
        <taxon>eudicotyledons</taxon>
        <taxon>Gunneridae</taxon>
        <taxon>Pentapetalae</taxon>
        <taxon>rosids</taxon>
        <taxon>malvids</taxon>
        <taxon>Brassicales</taxon>
        <taxon>Brassicaceae</taxon>
        <taxon>Coluteocarpeae</taxon>
        <taxon>Microthlaspi</taxon>
    </lineage>
</organism>
<feature type="compositionally biased region" description="Polar residues" evidence="1">
    <location>
        <begin position="1"/>
        <end position="31"/>
    </location>
</feature>
<evidence type="ECO:0000313" key="4">
    <source>
        <dbReference type="Proteomes" id="UP000467841"/>
    </source>
</evidence>
<reference evidence="3" key="1">
    <citation type="submission" date="2020-01" db="EMBL/GenBank/DDBJ databases">
        <authorList>
            <person name="Mishra B."/>
        </authorList>
    </citation>
    <scope>NUCLEOTIDE SEQUENCE [LARGE SCALE GENOMIC DNA]</scope>
</reference>
<feature type="compositionally biased region" description="Polar residues" evidence="1">
    <location>
        <begin position="66"/>
        <end position="77"/>
    </location>
</feature>
<keyword evidence="4" id="KW-1185">Reference proteome</keyword>
<feature type="domain" description="DUF4283" evidence="2">
    <location>
        <begin position="135"/>
        <end position="215"/>
    </location>
</feature>
<dbReference type="InterPro" id="IPR040256">
    <property type="entry name" value="At4g02000-like"/>
</dbReference>
<accession>A0A6D2KMG5</accession>
<sequence>MSQADTPDSTETSENPNTIHQTLTNSENLTILTPKKLSLHQNNKASSKSSPAITIPKTTPIDKTQHIQQPLPNQNSTPPIQIPLPKPAPETSTPNLAERLRHFADKSLRRLAPVTFSEKGTPRVLITDDVFEEGAELHKDFIVCYFNGRAPPYSQIQSVLNHMWGKGKKLEIHNNPLTRSLIVMIPSEYLRTKILEKGAWYVGDSMFHTAKWTAGHSKESSSSATIQLWAHLTGVPLDLRHQK</sequence>
<evidence type="ECO:0000256" key="1">
    <source>
        <dbReference type="SAM" id="MobiDB-lite"/>
    </source>
</evidence>
<dbReference type="EMBL" id="CACVBM020001518">
    <property type="protein sequence ID" value="CAA7053107.1"/>
    <property type="molecule type" value="Genomic_DNA"/>
</dbReference>
<dbReference type="OrthoDB" id="1110902at2759"/>
<dbReference type="InterPro" id="IPR025558">
    <property type="entry name" value="DUF4283"/>
</dbReference>
<evidence type="ECO:0000259" key="2">
    <source>
        <dbReference type="Pfam" id="PF14111"/>
    </source>
</evidence>
<proteinExistence type="predicted"/>
<dbReference type="PANTHER" id="PTHR31286">
    <property type="entry name" value="GLYCINE-RICH CELL WALL STRUCTURAL PROTEIN 1.8-LIKE"/>
    <property type="match status" value="1"/>
</dbReference>